<dbReference type="GO" id="GO:0009060">
    <property type="term" value="P:aerobic respiration"/>
    <property type="evidence" value="ECO:0007669"/>
    <property type="project" value="TreeGrafter"/>
</dbReference>
<feature type="domain" description="FMN hydroxy acid dehydrogenase" evidence="5">
    <location>
        <begin position="1"/>
        <end position="72"/>
    </location>
</feature>
<evidence type="ECO:0000256" key="2">
    <source>
        <dbReference type="ARBA" id="ARBA00022630"/>
    </source>
</evidence>
<keyword evidence="4" id="KW-0560">Oxidoreductase</keyword>
<name>A0A4S5BRX0_9BURK</name>
<keyword evidence="3" id="KW-0288">FMN</keyword>
<reference evidence="6 7" key="1">
    <citation type="submission" date="2019-04" db="EMBL/GenBank/DDBJ databases">
        <title>Lampropedia sp YIM MLB12 draf genome.</title>
        <authorList>
            <person name="Wang Y.-X."/>
        </authorList>
    </citation>
    <scope>NUCLEOTIDE SEQUENCE [LARGE SCALE GENOMIC DNA]</scope>
    <source>
        <strain evidence="6 7">YIM MLB12</strain>
    </source>
</reference>
<keyword evidence="2" id="KW-0285">Flavoprotein</keyword>
<keyword evidence="7" id="KW-1185">Reference proteome</keyword>
<evidence type="ECO:0000256" key="1">
    <source>
        <dbReference type="ARBA" id="ARBA00001917"/>
    </source>
</evidence>
<organism evidence="6 7">
    <name type="scientific">Lampropedia aestuarii</name>
    <dbReference type="NCBI Taxonomy" id="2562762"/>
    <lineage>
        <taxon>Bacteria</taxon>
        <taxon>Pseudomonadati</taxon>
        <taxon>Pseudomonadota</taxon>
        <taxon>Betaproteobacteria</taxon>
        <taxon>Burkholderiales</taxon>
        <taxon>Comamonadaceae</taxon>
        <taxon>Lampropedia</taxon>
    </lineage>
</organism>
<sequence>MEDLRQVAKRRVPCIFYDYIDSGSYTESTYRANAVVFQKILFRQRVAVDMPNRSTRTTMLGRRVIPPQNHHF</sequence>
<dbReference type="EMBL" id="SSWX01000003">
    <property type="protein sequence ID" value="THJ35537.1"/>
    <property type="molecule type" value="Genomic_DNA"/>
</dbReference>
<dbReference type="GO" id="GO:0004459">
    <property type="term" value="F:L-lactate dehydrogenase (NAD+) activity"/>
    <property type="evidence" value="ECO:0007669"/>
    <property type="project" value="TreeGrafter"/>
</dbReference>
<evidence type="ECO:0000313" key="7">
    <source>
        <dbReference type="Proteomes" id="UP000306236"/>
    </source>
</evidence>
<feature type="non-terminal residue" evidence="6">
    <location>
        <position position="72"/>
    </location>
</feature>
<dbReference type="AlphaFoldDB" id="A0A4S5BRX0"/>
<evidence type="ECO:0000256" key="4">
    <source>
        <dbReference type="ARBA" id="ARBA00023002"/>
    </source>
</evidence>
<dbReference type="SUPFAM" id="SSF51395">
    <property type="entry name" value="FMN-linked oxidoreductases"/>
    <property type="match status" value="1"/>
</dbReference>
<comment type="caution">
    <text evidence="6">The sequence shown here is derived from an EMBL/GenBank/DDBJ whole genome shotgun (WGS) entry which is preliminary data.</text>
</comment>
<accession>A0A4S5BRX0</accession>
<dbReference type="GO" id="GO:0005886">
    <property type="term" value="C:plasma membrane"/>
    <property type="evidence" value="ECO:0007669"/>
    <property type="project" value="TreeGrafter"/>
</dbReference>
<dbReference type="PROSITE" id="PS51349">
    <property type="entry name" value="FMN_HYDROXY_ACID_DH_2"/>
    <property type="match status" value="1"/>
</dbReference>
<dbReference type="Pfam" id="PF01070">
    <property type="entry name" value="FMN_dh"/>
    <property type="match status" value="1"/>
</dbReference>
<dbReference type="PANTHER" id="PTHR10578">
    <property type="entry name" value="S -2-HYDROXY-ACID OXIDASE-RELATED"/>
    <property type="match status" value="1"/>
</dbReference>
<gene>
    <name evidence="6" type="ORF">E8K88_02770</name>
</gene>
<dbReference type="PANTHER" id="PTHR10578:SF107">
    <property type="entry name" value="2-HYDROXYACID OXIDASE 1"/>
    <property type="match status" value="1"/>
</dbReference>
<dbReference type="RefSeq" id="WP_205880009.1">
    <property type="nucleotide sequence ID" value="NZ_SSWX01000003.1"/>
</dbReference>
<dbReference type="InterPro" id="IPR000262">
    <property type="entry name" value="FMN-dep_DH"/>
</dbReference>
<dbReference type="Proteomes" id="UP000306236">
    <property type="component" value="Unassembled WGS sequence"/>
</dbReference>
<dbReference type="Gene3D" id="3.20.20.70">
    <property type="entry name" value="Aldolase class I"/>
    <property type="match status" value="1"/>
</dbReference>
<proteinExistence type="predicted"/>
<evidence type="ECO:0000256" key="3">
    <source>
        <dbReference type="ARBA" id="ARBA00022643"/>
    </source>
</evidence>
<dbReference type="InterPro" id="IPR013785">
    <property type="entry name" value="Aldolase_TIM"/>
</dbReference>
<evidence type="ECO:0000313" key="6">
    <source>
        <dbReference type="EMBL" id="THJ35537.1"/>
    </source>
</evidence>
<protein>
    <submittedName>
        <fullName evidence="6">L-lactate dehydrogenase</fullName>
    </submittedName>
</protein>
<dbReference type="InterPro" id="IPR037396">
    <property type="entry name" value="FMN_HAD"/>
</dbReference>
<comment type="cofactor">
    <cofactor evidence="1">
        <name>FMN</name>
        <dbReference type="ChEBI" id="CHEBI:58210"/>
    </cofactor>
</comment>
<evidence type="ECO:0000259" key="5">
    <source>
        <dbReference type="PROSITE" id="PS51349"/>
    </source>
</evidence>